<dbReference type="EMBL" id="JBGUAW010000007">
    <property type="protein sequence ID" value="MFA9461522.1"/>
    <property type="molecule type" value="Genomic_DNA"/>
</dbReference>
<gene>
    <name evidence="2" type="ORF">ACERLL_11860</name>
</gene>
<comment type="caution">
    <text evidence="2">The sequence shown here is derived from an EMBL/GenBank/DDBJ whole genome shotgun (WGS) entry which is preliminary data.</text>
</comment>
<sequence length="242" mass="26991">MKLHEAAEGVYYVVGRSGVPDAGNQGFMSNAGFVVTSRGVVVYDALGTPSLAWKLLQKIRTVTDQPVTRVIAGHYHADHIYGLQVFKDHTDAVIWAQEDAAGYVDSRGARRRLEQRRQALFPWVDEATRLAPPDRTFAERQTFDMGGRRLELLHVGPAPRIIIPGHGAASKDTSGAIRFMRGYITGLRERMGEAVRNLRPFEQAYADADWSQYRGLPAFEATHRSNAYNVYLELQEELGGGF</sequence>
<dbReference type="Proteomes" id="UP001575181">
    <property type="component" value="Unassembled WGS sequence"/>
</dbReference>
<dbReference type="PANTHER" id="PTHR42951:SF20">
    <property type="entry name" value="BETA LACTAMASE"/>
    <property type="match status" value="1"/>
</dbReference>
<evidence type="ECO:0000313" key="2">
    <source>
        <dbReference type="EMBL" id="MFA9461522.1"/>
    </source>
</evidence>
<dbReference type="Pfam" id="PF00753">
    <property type="entry name" value="Lactamase_B"/>
    <property type="match status" value="1"/>
</dbReference>
<evidence type="ECO:0000313" key="3">
    <source>
        <dbReference type="Proteomes" id="UP001575181"/>
    </source>
</evidence>
<evidence type="ECO:0000259" key="1">
    <source>
        <dbReference type="SMART" id="SM00849"/>
    </source>
</evidence>
<accession>A0ABV4TW15</accession>
<keyword evidence="3" id="KW-1185">Reference proteome</keyword>
<dbReference type="SMART" id="SM00849">
    <property type="entry name" value="Lactamase_B"/>
    <property type="match status" value="1"/>
</dbReference>
<dbReference type="InterPro" id="IPR001279">
    <property type="entry name" value="Metallo-B-lactamas"/>
</dbReference>
<dbReference type="SUPFAM" id="SSF56281">
    <property type="entry name" value="Metallo-hydrolase/oxidoreductase"/>
    <property type="match status" value="1"/>
</dbReference>
<dbReference type="InterPro" id="IPR050855">
    <property type="entry name" value="NDM-1-like"/>
</dbReference>
<proteinExistence type="predicted"/>
<organism evidence="2 3">
    <name type="scientific">Thiohalorhabdus methylotrophus</name>
    <dbReference type="NCBI Taxonomy" id="3242694"/>
    <lineage>
        <taxon>Bacteria</taxon>
        <taxon>Pseudomonadati</taxon>
        <taxon>Pseudomonadota</taxon>
        <taxon>Gammaproteobacteria</taxon>
        <taxon>Thiohalorhabdales</taxon>
        <taxon>Thiohalorhabdaceae</taxon>
        <taxon>Thiohalorhabdus</taxon>
    </lineage>
</organism>
<name>A0ABV4TW15_9GAMM</name>
<dbReference type="InterPro" id="IPR036866">
    <property type="entry name" value="RibonucZ/Hydroxyglut_hydro"/>
</dbReference>
<protein>
    <submittedName>
        <fullName evidence="2">MBL fold metallo-hydrolase</fullName>
    </submittedName>
</protein>
<dbReference type="PANTHER" id="PTHR42951">
    <property type="entry name" value="METALLO-BETA-LACTAMASE DOMAIN-CONTAINING"/>
    <property type="match status" value="1"/>
</dbReference>
<dbReference type="Gene3D" id="3.60.15.10">
    <property type="entry name" value="Ribonuclease Z/Hydroxyacylglutathione hydrolase-like"/>
    <property type="match status" value="1"/>
</dbReference>
<reference evidence="2 3" key="1">
    <citation type="submission" date="2024-08" db="EMBL/GenBank/DDBJ databases">
        <title>Whole-genome sequencing of halo(alkali)philic microorganisms from hypersaline lakes.</title>
        <authorList>
            <person name="Sorokin D.Y."/>
            <person name="Merkel A.Y."/>
            <person name="Messina E."/>
            <person name="Yakimov M."/>
        </authorList>
    </citation>
    <scope>NUCLEOTIDE SEQUENCE [LARGE SCALE GENOMIC DNA]</scope>
    <source>
        <strain evidence="2 3">Cl-TMA</strain>
    </source>
</reference>
<dbReference type="CDD" id="cd16282">
    <property type="entry name" value="metallo-hydrolase-like_MBL-fold"/>
    <property type="match status" value="1"/>
</dbReference>
<dbReference type="RefSeq" id="WP_373656326.1">
    <property type="nucleotide sequence ID" value="NZ_JBGUAW010000007.1"/>
</dbReference>
<feature type="domain" description="Metallo-beta-lactamase" evidence="1">
    <location>
        <begin position="28"/>
        <end position="223"/>
    </location>
</feature>